<dbReference type="EMBL" id="QNUL01000004">
    <property type="protein sequence ID" value="REA62853.1"/>
    <property type="molecule type" value="Genomic_DNA"/>
</dbReference>
<feature type="domain" description="Cupin type-1" evidence="1">
    <location>
        <begin position="35"/>
        <end position="137"/>
    </location>
</feature>
<accession>A0A3D8YEJ2</accession>
<gene>
    <name evidence="2" type="ORF">DSL64_07990</name>
</gene>
<dbReference type="PIRSF" id="PIRSF019307">
    <property type="entry name" value="UCP019307"/>
    <property type="match status" value="1"/>
</dbReference>
<keyword evidence="3" id="KW-1185">Reference proteome</keyword>
<dbReference type="InterPro" id="IPR014500">
    <property type="entry name" value="UCP019307_cupin"/>
</dbReference>
<proteinExistence type="predicted"/>
<dbReference type="InterPro" id="IPR006045">
    <property type="entry name" value="Cupin_1"/>
</dbReference>
<organism evidence="2 3">
    <name type="scientific">Dyadobacter luteus</name>
    <dbReference type="NCBI Taxonomy" id="2259619"/>
    <lineage>
        <taxon>Bacteria</taxon>
        <taxon>Pseudomonadati</taxon>
        <taxon>Bacteroidota</taxon>
        <taxon>Cytophagia</taxon>
        <taxon>Cytophagales</taxon>
        <taxon>Spirosomataceae</taxon>
        <taxon>Dyadobacter</taxon>
    </lineage>
</organism>
<reference evidence="2 3" key="1">
    <citation type="submission" date="2018-07" db="EMBL/GenBank/DDBJ databases">
        <title>Dyadobacter roseus sp. nov., isolated from rose rhizosphere soil.</title>
        <authorList>
            <person name="Chen L."/>
        </authorList>
    </citation>
    <scope>NUCLEOTIDE SEQUENCE [LARGE SCALE GENOMIC DNA]</scope>
    <source>
        <strain evidence="2 3">RS19</strain>
    </source>
</reference>
<dbReference type="InterPro" id="IPR013096">
    <property type="entry name" value="Cupin_2"/>
</dbReference>
<dbReference type="InterPro" id="IPR014710">
    <property type="entry name" value="RmlC-like_jellyroll"/>
</dbReference>
<dbReference type="CDD" id="cd02219">
    <property type="entry name" value="cupin_YjlB-like"/>
    <property type="match status" value="1"/>
</dbReference>
<dbReference type="Proteomes" id="UP000256373">
    <property type="component" value="Unassembled WGS sequence"/>
</dbReference>
<dbReference type="OrthoDB" id="9791759at2"/>
<dbReference type="SMART" id="SM00835">
    <property type="entry name" value="Cupin_1"/>
    <property type="match status" value="1"/>
</dbReference>
<dbReference type="RefSeq" id="WP_115830149.1">
    <property type="nucleotide sequence ID" value="NZ_QNUL01000004.1"/>
</dbReference>
<evidence type="ECO:0000313" key="2">
    <source>
        <dbReference type="EMBL" id="REA62853.1"/>
    </source>
</evidence>
<dbReference type="SUPFAM" id="SSF51182">
    <property type="entry name" value="RmlC-like cupins"/>
    <property type="match status" value="1"/>
</dbReference>
<evidence type="ECO:0000259" key="1">
    <source>
        <dbReference type="SMART" id="SM00835"/>
    </source>
</evidence>
<dbReference type="Pfam" id="PF07883">
    <property type="entry name" value="Cupin_2"/>
    <property type="match status" value="1"/>
</dbReference>
<name>A0A3D8YEJ2_9BACT</name>
<dbReference type="InterPro" id="IPR047121">
    <property type="entry name" value="YjiB-like"/>
</dbReference>
<sequence>MNTPLPEKVYFQDDGVIPNDILPLLIYRKAIDTPVNADKLDQQLAGNNWTNSWRDGIYPFHHYHSNTHEVLTVIEGSAVLQLGGPKGERLEVQPGDVLIIPAGVGHKCVSHSNDFLVLGAYPDGLEPDLQREDEQIRAKAKENIGKVPLPLTDPLSGASAGLVLIWGEQQNKNTH</sequence>
<dbReference type="Gene3D" id="2.60.120.10">
    <property type="entry name" value="Jelly Rolls"/>
    <property type="match status" value="1"/>
</dbReference>
<dbReference type="PANTHER" id="PTHR36448">
    <property type="entry name" value="BLR7373 PROTEIN"/>
    <property type="match status" value="1"/>
</dbReference>
<dbReference type="PANTHER" id="PTHR36448:SF2">
    <property type="entry name" value="CUPIN TYPE-1 DOMAIN-CONTAINING PROTEIN"/>
    <property type="match status" value="1"/>
</dbReference>
<evidence type="ECO:0000313" key="3">
    <source>
        <dbReference type="Proteomes" id="UP000256373"/>
    </source>
</evidence>
<comment type="caution">
    <text evidence="2">The sequence shown here is derived from an EMBL/GenBank/DDBJ whole genome shotgun (WGS) entry which is preliminary data.</text>
</comment>
<protein>
    <recommendedName>
        <fullName evidence="1">Cupin type-1 domain-containing protein</fullName>
    </recommendedName>
</protein>
<dbReference type="AlphaFoldDB" id="A0A3D8YEJ2"/>
<dbReference type="InterPro" id="IPR011051">
    <property type="entry name" value="RmlC_Cupin_sf"/>
</dbReference>